<dbReference type="STRING" id="1314785.A0A165GH66"/>
<feature type="transmembrane region" description="Helical" evidence="1">
    <location>
        <begin position="69"/>
        <end position="89"/>
    </location>
</feature>
<feature type="transmembrane region" description="Helical" evidence="1">
    <location>
        <begin position="146"/>
        <end position="165"/>
    </location>
</feature>
<dbReference type="InParanoid" id="A0A165GH66"/>
<gene>
    <name evidence="2" type="ORF">LAESUDRAFT_721677</name>
</gene>
<feature type="transmembrane region" description="Helical" evidence="1">
    <location>
        <begin position="101"/>
        <end position="126"/>
    </location>
</feature>
<feature type="transmembrane region" description="Helical" evidence="1">
    <location>
        <begin position="35"/>
        <end position="57"/>
    </location>
</feature>
<dbReference type="OrthoDB" id="2637653at2759"/>
<dbReference type="AlphaFoldDB" id="A0A165GH66"/>
<dbReference type="Proteomes" id="UP000076871">
    <property type="component" value="Unassembled WGS sequence"/>
</dbReference>
<name>A0A165GH66_9APHY</name>
<evidence type="ECO:0000313" key="3">
    <source>
        <dbReference type="Proteomes" id="UP000076871"/>
    </source>
</evidence>
<protein>
    <submittedName>
        <fullName evidence="2">Uncharacterized protein</fullName>
    </submittedName>
</protein>
<organism evidence="2 3">
    <name type="scientific">Laetiporus sulphureus 93-53</name>
    <dbReference type="NCBI Taxonomy" id="1314785"/>
    <lineage>
        <taxon>Eukaryota</taxon>
        <taxon>Fungi</taxon>
        <taxon>Dikarya</taxon>
        <taxon>Basidiomycota</taxon>
        <taxon>Agaricomycotina</taxon>
        <taxon>Agaricomycetes</taxon>
        <taxon>Polyporales</taxon>
        <taxon>Laetiporus</taxon>
    </lineage>
</organism>
<accession>A0A165GH66</accession>
<dbReference type="EMBL" id="KV427609">
    <property type="protein sequence ID" value="KZT10342.1"/>
    <property type="molecule type" value="Genomic_DNA"/>
</dbReference>
<feature type="transmembrane region" description="Helical" evidence="1">
    <location>
        <begin position="177"/>
        <end position="199"/>
    </location>
</feature>
<evidence type="ECO:0000313" key="2">
    <source>
        <dbReference type="EMBL" id="KZT10342.1"/>
    </source>
</evidence>
<keyword evidence="1" id="KW-0812">Transmembrane</keyword>
<dbReference type="RefSeq" id="XP_040768082.1">
    <property type="nucleotide sequence ID" value="XM_040908053.1"/>
</dbReference>
<evidence type="ECO:0000256" key="1">
    <source>
        <dbReference type="SAM" id="Phobius"/>
    </source>
</evidence>
<reference evidence="2 3" key="1">
    <citation type="journal article" date="2016" name="Mol. Biol. Evol.">
        <title>Comparative Genomics of Early-Diverging Mushroom-Forming Fungi Provides Insights into the Origins of Lignocellulose Decay Capabilities.</title>
        <authorList>
            <person name="Nagy L.G."/>
            <person name="Riley R."/>
            <person name="Tritt A."/>
            <person name="Adam C."/>
            <person name="Daum C."/>
            <person name="Floudas D."/>
            <person name="Sun H."/>
            <person name="Yadav J.S."/>
            <person name="Pangilinan J."/>
            <person name="Larsson K.H."/>
            <person name="Matsuura K."/>
            <person name="Barry K."/>
            <person name="Labutti K."/>
            <person name="Kuo R."/>
            <person name="Ohm R.A."/>
            <person name="Bhattacharya S.S."/>
            <person name="Shirouzu T."/>
            <person name="Yoshinaga Y."/>
            <person name="Martin F.M."/>
            <person name="Grigoriev I.V."/>
            <person name="Hibbett D.S."/>
        </authorList>
    </citation>
    <scope>NUCLEOTIDE SEQUENCE [LARGE SCALE GENOMIC DNA]</scope>
    <source>
        <strain evidence="2 3">93-53</strain>
    </source>
</reference>
<sequence>MVQLLLLPLAERIPLINVDRQVDCIWCGRQPWLKFVYALIRHLPYLAQLTVAVFYFMNKEQRGHLCYDLVALQACINAFLTIMVESVLVMRAYALFNRSPIFIKTIVLLFIMEVAAIIIVICLGIRKLDYNQSCLVTSLPPMLALYWLLPLAFETLLFALTLIKMFITMRSYLGRHLVFSVVLRDAICAFGVVFAIRLLNTLFYELVKSPLAGLFFFWEISIMSSTGSHMLLNIRSLAAHADSSSDEDYGLNLSTEEPDTVELTTNVAICSEQAGSLNV</sequence>
<proteinExistence type="predicted"/>
<keyword evidence="1" id="KW-1133">Transmembrane helix</keyword>
<keyword evidence="3" id="KW-1185">Reference proteome</keyword>
<keyword evidence="1" id="KW-0472">Membrane</keyword>
<dbReference type="GeneID" id="63825082"/>